<dbReference type="RefSeq" id="WP_204695642.1">
    <property type="nucleotide sequence ID" value="NZ_JAFBEC010000002.1"/>
</dbReference>
<feature type="compositionally biased region" description="Polar residues" evidence="1">
    <location>
        <begin position="100"/>
        <end position="111"/>
    </location>
</feature>
<evidence type="ECO:0008006" key="4">
    <source>
        <dbReference type="Google" id="ProtNLM"/>
    </source>
</evidence>
<organism evidence="2 3">
    <name type="scientific">Geomicrobium sediminis</name>
    <dbReference type="NCBI Taxonomy" id="1347788"/>
    <lineage>
        <taxon>Bacteria</taxon>
        <taxon>Bacillati</taxon>
        <taxon>Bacillota</taxon>
        <taxon>Bacilli</taxon>
        <taxon>Bacillales</taxon>
        <taxon>Geomicrobium</taxon>
    </lineage>
</organism>
<feature type="compositionally biased region" description="Basic and acidic residues" evidence="1">
    <location>
        <begin position="113"/>
        <end position="147"/>
    </location>
</feature>
<dbReference type="EMBL" id="JAFBEC010000002">
    <property type="protein sequence ID" value="MBM7631509.1"/>
    <property type="molecule type" value="Genomic_DNA"/>
</dbReference>
<proteinExistence type="predicted"/>
<keyword evidence="3" id="KW-1185">Reference proteome</keyword>
<feature type="region of interest" description="Disordered" evidence="1">
    <location>
        <begin position="1"/>
        <end position="24"/>
    </location>
</feature>
<evidence type="ECO:0000313" key="3">
    <source>
        <dbReference type="Proteomes" id="UP000741863"/>
    </source>
</evidence>
<dbReference type="Proteomes" id="UP000741863">
    <property type="component" value="Unassembled WGS sequence"/>
</dbReference>
<evidence type="ECO:0000313" key="2">
    <source>
        <dbReference type="EMBL" id="MBM7631509.1"/>
    </source>
</evidence>
<sequence>MSTKKRHNQVQPLLYIDNPNHSMPTVGDNELELLYKRTVKEHLEEVEEKEPVKELSPTHVSDELVSEQNDVSEEVLPDSNEDEVPKKRSFDLNRHLGPNWQKSIESPNSKANEILRDAIEERVRKTNETNKKEERTSEEKTHSRKSSEQLVQPSRKKGFENRSTEDKVRLLYKMRTLNPTVCICQTKEETWVGNVTDIEEDQFTMQTQQLPYQVTIRYEDVIDLTLDHFSSV</sequence>
<feature type="compositionally biased region" description="Basic and acidic residues" evidence="1">
    <location>
        <begin position="83"/>
        <end position="94"/>
    </location>
</feature>
<evidence type="ECO:0000256" key="1">
    <source>
        <dbReference type="SAM" id="MobiDB-lite"/>
    </source>
</evidence>
<feature type="region of interest" description="Disordered" evidence="1">
    <location>
        <begin position="45"/>
        <end position="162"/>
    </location>
</feature>
<reference evidence="2 3" key="1">
    <citation type="submission" date="2021-01" db="EMBL/GenBank/DDBJ databases">
        <title>Genomic Encyclopedia of Type Strains, Phase IV (KMG-IV): sequencing the most valuable type-strain genomes for metagenomic binning, comparative biology and taxonomic classification.</title>
        <authorList>
            <person name="Goeker M."/>
        </authorList>
    </citation>
    <scope>NUCLEOTIDE SEQUENCE [LARGE SCALE GENOMIC DNA]</scope>
    <source>
        <strain evidence="2 3">DSM 25540</strain>
    </source>
</reference>
<comment type="caution">
    <text evidence="2">The sequence shown here is derived from an EMBL/GenBank/DDBJ whole genome shotgun (WGS) entry which is preliminary data.</text>
</comment>
<gene>
    <name evidence="2" type="ORF">JOD17_000601</name>
</gene>
<feature type="compositionally biased region" description="Acidic residues" evidence="1">
    <location>
        <begin position="70"/>
        <end position="82"/>
    </location>
</feature>
<protein>
    <recommendedName>
        <fullName evidence="4">Spore coat protein CotO</fullName>
    </recommendedName>
</protein>
<name>A0ABS2P7X5_9BACL</name>
<accession>A0ABS2P7X5</accession>